<dbReference type="PROSITE" id="PS51257">
    <property type="entry name" value="PROKAR_LIPOPROTEIN"/>
    <property type="match status" value="1"/>
</dbReference>
<protein>
    <submittedName>
        <fullName evidence="1">Uncharacterized protein</fullName>
    </submittedName>
</protein>
<gene>
    <name evidence="1" type="ORF">METZ01_LOCUS94864</name>
</gene>
<dbReference type="Gene3D" id="1.25.40.10">
    <property type="entry name" value="Tetratricopeptide repeat domain"/>
    <property type="match status" value="1"/>
</dbReference>
<evidence type="ECO:0000313" key="1">
    <source>
        <dbReference type="EMBL" id="SVA42010.1"/>
    </source>
</evidence>
<dbReference type="Pfam" id="PF13181">
    <property type="entry name" value="TPR_8"/>
    <property type="match status" value="1"/>
</dbReference>
<dbReference type="InterPro" id="IPR011990">
    <property type="entry name" value="TPR-like_helical_dom_sf"/>
</dbReference>
<proteinExistence type="predicted"/>
<dbReference type="InterPro" id="IPR019734">
    <property type="entry name" value="TPR_rpt"/>
</dbReference>
<dbReference type="SUPFAM" id="SSF81901">
    <property type="entry name" value="HCP-like"/>
    <property type="match status" value="1"/>
</dbReference>
<organism evidence="1">
    <name type="scientific">marine metagenome</name>
    <dbReference type="NCBI Taxonomy" id="408172"/>
    <lineage>
        <taxon>unclassified sequences</taxon>
        <taxon>metagenomes</taxon>
        <taxon>ecological metagenomes</taxon>
    </lineage>
</organism>
<dbReference type="AlphaFoldDB" id="A0A381VNX1"/>
<accession>A0A381VNX1</accession>
<sequence>MKIFSSFLIISIFITLFYSCAIFEPNLKTLSETAPDVVVAKQDSLLALSKDKRPEFVTILTTAHINIARRAEKSGDISVAVDEYKKVLKIDPKNKTARYELLVLEGINLYRKGSKSALWDAIELFSKAASIDADSGVANYWIAKSYEKKDSKDFELIIEAYEKALTKKLPEDLRQDAENAKNIAYKNKTTLDNFWK</sequence>
<name>A0A381VNX1_9ZZZZ</name>
<dbReference type="PROSITE" id="PS50005">
    <property type="entry name" value="TPR"/>
    <property type="match status" value="1"/>
</dbReference>
<dbReference type="EMBL" id="UINC01009366">
    <property type="protein sequence ID" value="SVA42010.1"/>
    <property type="molecule type" value="Genomic_DNA"/>
</dbReference>
<reference evidence="1" key="1">
    <citation type="submission" date="2018-05" db="EMBL/GenBank/DDBJ databases">
        <authorList>
            <person name="Lanie J.A."/>
            <person name="Ng W.-L."/>
            <person name="Kazmierczak K.M."/>
            <person name="Andrzejewski T.M."/>
            <person name="Davidsen T.M."/>
            <person name="Wayne K.J."/>
            <person name="Tettelin H."/>
            <person name="Glass J.I."/>
            <person name="Rusch D."/>
            <person name="Podicherti R."/>
            <person name="Tsui H.-C.T."/>
            <person name="Winkler M.E."/>
        </authorList>
    </citation>
    <scope>NUCLEOTIDE SEQUENCE</scope>
</reference>